<dbReference type="HOGENOM" id="CLU_035117_1_0_3"/>
<protein>
    <submittedName>
        <fullName evidence="7">Putative enzyme</fullName>
        <ecNumber evidence="7">1.1.-.-</ecNumber>
    </submittedName>
</protein>
<dbReference type="InterPro" id="IPR006115">
    <property type="entry name" value="6PGDH_NADP-bd"/>
</dbReference>
<evidence type="ECO:0000313" key="8">
    <source>
        <dbReference type="Proteomes" id="UP000003172"/>
    </source>
</evidence>
<dbReference type="SUPFAM" id="SSF48179">
    <property type="entry name" value="6-phosphogluconate dehydrogenase C-terminal domain-like"/>
    <property type="match status" value="1"/>
</dbReference>
<dbReference type="PIRSF" id="PIRSF000103">
    <property type="entry name" value="HIBADH"/>
    <property type="match status" value="1"/>
</dbReference>
<dbReference type="EC" id="1.1.-.-" evidence="7"/>
<dbReference type="InterPro" id="IPR013328">
    <property type="entry name" value="6PGD_dom2"/>
</dbReference>
<dbReference type="PANTHER" id="PTHR43060:SF15">
    <property type="entry name" value="3-HYDROXYISOBUTYRATE DEHYDROGENASE-LIKE 1, MITOCHONDRIAL-RELATED"/>
    <property type="match status" value="1"/>
</dbReference>
<dbReference type="InterPro" id="IPR015815">
    <property type="entry name" value="HIBADH-related"/>
</dbReference>
<dbReference type="SUPFAM" id="SSF51735">
    <property type="entry name" value="NAD(P)-binding Rossmann-fold domains"/>
    <property type="match status" value="1"/>
</dbReference>
<reference evidence="7 8" key="1">
    <citation type="submission" date="2012-04" db="EMBL/GenBank/DDBJ databases">
        <authorList>
            <person name="Genoscope - CEA"/>
        </authorList>
    </citation>
    <scope>NUCLEOTIDE SEQUENCE [LARGE SCALE GENOMIC DNA]</scope>
    <source>
        <strain evidence="7 8">9717</strain>
    </source>
</reference>
<keyword evidence="3" id="KW-0520">NAD</keyword>
<feature type="domain" description="6-phosphogluconate dehydrogenase NADP-binding" evidence="5">
    <location>
        <begin position="9"/>
        <end position="170"/>
    </location>
</feature>
<accession>I4FTL3</accession>
<evidence type="ECO:0000259" key="5">
    <source>
        <dbReference type="Pfam" id="PF03446"/>
    </source>
</evidence>
<evidence type="ECO:0000259" key="6">
    <source>
        <dbReference type="Pfam" id="PF14833"/>
    </source>
</evidence>
<sequence>MITKIMSQKIAFLGLGVMGAPMTANLVRQGFAVNAWNRTPEVPGITIAGAAGANICSSIAAAVRDAEIVFTCVGDVPDVEAVILGPGGVMESAAVGTLVVDMSTIGSQAARMIGKKLEENNLRFLDAPVSGGDIGAKNGSLTIMVGGKEADFQTCLPCFQAMGKTIRWCGEIGNGQAVKLCNQVLGAVHMVALCEAIKMAKIQGLDPNLVIEVCKTGAAGSWALENLGPKILAQDLQPAFMIEHILKDLRLVKETAQTAGEILPGTDLAETLFKVVAELDEGKGIKQGTQAMIRAYD</sequence>
<evidence type="ECO:0000256" key="4">
    <source>
        <dbReference type="PIRSR" id="PIRSR000103-1"/>
    </source>
</evidence>
<dbReference type="EMBL" id="CAII01000513">
    <property type="protein sequence ID" value="CCH98988.1"/>
    <property type="molecule type" value="Genomic_DNA"/>
</dbReference>
<dbReference type="Gene3D" id="3.40.50.720">
    <property type="entry name" value="NAD(P)-binding Rossmann-like Domain"/>
    <property type="match status" value="1"/>
</dbReference>
<name>I4FTL3_MICAE</name>
<dbReference type="PANTHER" id="PTHR43060">
    <property type="entry name" value="3-HYDROXYISOBUTYRATE DEHYDROGENASE-LIKE 1, MITOCHONDRIAL-RELATED"/>
    <property type="match status" value="1"/>
</dbReference>
<dbReference type="InterPro" id="IPR008927">
    <property type="entry name" value="6-PGluconate_DH-like_C_sf"/>
</dbReference>
<proteinExistence type="inferred from homology"/>
<dbReference type="Pfam" id="PF14833">
    <property type="entry name" value="NAD_binding_11"/>
    <property type="match status" value="1"/>
</dbReference>
<organism evidence="7 8">
    <name type="scientific">Microcystis aeruginosa PCC 9717</name>
    <dbReference type="NCBI Taxonomy" id="1160286"/>
    <lineage>
        <taxon>Bacteria</taxon>
        <taxon>Bacillati</taxon>
        <taxon>Cyanobacteriota</taxon>
        <taxon>Cyanophyceae</taxon>
        <taxon>Oscillatoriophycideae</taxon>
        <taxon>Chroococcales</taxon>
        <taxon>Microcystaceae</taxon>
        <taxon>Microcystis</taxon>
    </lineage>
</organism>
<gene>
    <name evidence="7" type="ORF">MICAB_5600017</name>
</gene>
<evidence type="ECO:0000256" key="1">
    <source>
        <dbReference type="ARBA" id="ARBA00009080"/>
    </source>
</evidence>
<dbReference type="InterPro" id="IPR029154">
    <property type="entry name" value="HIBADH-like_NADP-bd"/>
</dbReference>
<comment type="similarity">
    <text evidence="1">Belongs to the HIBADH-related family.</text>
</comment>
<dbReference type="Gene3D" id="1.10.1040.10">
    <property type="entry name" value="N-(1-d-carboxylethyl)-l-norvaline Dehydrogenase, domain 2"/>
    <property type="match status" value="1"/>
</dbReference>
<evidence type="ECO:0000256" key="3">
    <source>
        <dbReference type="ARBA" id="ARBA00023027"/>
    </source>
</evidence>
<dbReference type="GO" id="GO:0050661">
    <property type="term" value="F:NADP binding"/>
    <property type="evidence" value="ECO:0007669"/>
    <property type="project" value="InterPro"/>
</dbReference>
<dbReference type="AlphaFoldDB" id="I4FTL3"/>
<dbReference type="Pfam" id="PF03446">
    <property type="entry name" value="NAD_binding_2"/>
    <property type="match status" value="1"/>
</dbReference>
<keyword evidence="2 7" id="KW-0560">Oxidoreductase</keyword>
<dbReference type="InterPro" id="IPR036291">
    <property type="entry name" value="NAD(P)-bd_dom_sf"/>
</dbReference>
<evidence type="ECO:0000313" key="7">
    <source>
        <dbReference type="EMBL" id="CCH98988.1"/>
    </source>
</evidence>
<evidence type="ECO:0000256" key="2">
    <source>
        <dbReference type="ARBA" id="ARBA00023002"/>
    </source>
</evidence>
<feature type="domain" description="3-hydroxyisobutyrate dehydrogenase-like NAD-binding" evidence="6">
    <location>
        <begin position="173"/>
        <end position="296"/>
    </location>
</feature>
<dbReference type="GO" id="GO:0051287">
    <property type="term" value="F:NAD binding"/>
    <property type="evidence" value="ECO:0007669"/>
    <property type="project" value="InterPro"/>
</dbReference>
<comment type="caution">
    <text evidence="7">The sequence shown here is derived from an EMBL/GenBank/DDBJ whole genome shotgun (WGS) entry which is preliminary data.</text>
</comment>
<dbReference type="GO" id="GO:0016491">
    <property type="term" value="F:oxidoreductase activity"/>
    <property type="evidence" value="ECO:0007669"/>
    <property type="project" value="UniProtKB-KW"/>
</dbReference>
<feature type="active site" evidence="4">
    <location>
        <position position="179"/>
    </location>
</feature>
<dbReference type="Proteomes" id="UP000003172">
    <property type="component" value="Unassembled WGS sequence"/>
</dbReference>